<dbReference type="InterPro" id="IPR036388">
    <property type="entry name" value="WH-like_DNA-bd_sf"/>
</dbReference>
<reference evidence="6 7" key="1">
    <citation type="submission" date="2023-06" db="EMBL/GenBank/DDBJ databases">
        <authorList>
            <person name="Ye Y.-Q."/>
            <person name="Du Z.-J."/>
        </authorList>
    </citation>
    <scope>NUCLEOTIDE SEQUENCE [LARGE SCALE GENOMIC DNA]</scope>
    <source>
        <strain evidence="6 7">SDUM287046</strain>
    </source>
</reference>
<proteinExistence type="inferred from homology"/>
<evidence type="ECO:0000256" key="3">
    <source>
        <dbReference type="ARBA" id="ARBA00023082"/>
    </source>
</evidence>
<dbReference type="InterPro" id="IPR013324">
    <property type="entry name" value="RNA_pol_sigma_r3/r4-like"/>
</dbReference>
<feature type="domain" description="RNA polymerase sigma-70 region 2" evidence="5">
    <location>
        <begin position="22"/>
        <end position="91"/>
    </location>
</feature>
<name>A0ABT8DFB7_9FLAO</name>
<keyword evidence="7" id="KW-1185">Reference proteome</keyword>
<dbReference type="PANTHER" id="PTHR43133:SF46">
    <property type="entry name" value="RNA POLYMERASE SIGMA-70 FACTOR ECF SUBFAMILY"/>
    <property type="match status" value="1"/>
</dbReference>
<dbReference type="InterPro" id="IPR007627">
    <property type="entry name" value="RNA_pol_sigma70_r2"/>
</dbReference>
<dbReference type="Gene3D" id="1.10.10.10">
    <property type="entry name" value="Winged helix-like DNA-binding domain superfamily/Winged helix DNA-binding domain"/>
    <property type="match status" value="1"/>
</dbReference>
<dbReference type="RefSeq" id="WP_290254129.1">
    <property type="nucleotide sequence ID" value="NZ_JAUGQQ010000003.1"/>
</dbReference>
<evidence type="ECO:0000313" key="7">
    <source>
        <dbReference type="Proteomes" id="UP001244787"/>
    </source>
</evidence>
<evidence type="ECO:0000256" key="1">
    <source>
        <dbReference type="ARBA" id="ARBA00010641"/>
    </source>
</evidence>
<dbReference type="InterPro" id="IPR039425">
    <property type="entry name" value="RNA_pol_sigma-70-like"/>
</dbReference>
<organism evidence="6 7">
    <name type="scientific">Aequorivita aurantiaca</name>
    <dbReference type="NCBI Taxonomy" id="3053356"/>
    <lineage>
        <taxon>Bacteria</taxon>
        <taxon>Pseudomonadati</taxon>
        <taxon>Bacteroidota</taxon>
        <taxon>Flavobacteriia</taxon>
        <taxon>Flavobacteriales</taxon>
        <taxon>Flavobacteriaceae</taxon>
        <taxon>Aequorivita</taxon>
    </lineage>
</organism>
<dbReference type="SUPFAM" id="SSF88946">
    <property type="entry name" value="Sigma2 domain of RNA polymerase sigma factors"/>
    <property type="match status" value="1"/>
</dbReference>
<comment type="similarity">
    <text evidence="1">Belongs to the sigma-70 factor family. ECF subfamily.</text>
</comment>
<dbReference type="InterPro" id="IPR014284">
    <property type="entry name" value="RNA_pol_sigma-70_dom"/>
</dbReference>
<gene>
    <name evidence="6" type="ORF">QRD02_06550</name>
</gene>
<dbReference type="PANTHER" id="PTHR43133">
    <property type="entry name" value="RNA POLYMERASE ECF-TYPE SIGMA FACTO"/>
    <property type="match status" value="1"/>
</dbReference>
<keyword evidence="4" id="KW-0804">Transcription</keyword>
<sequence>MNKETQIIIGLKNGDERTIHSLYKAYKPEFLAFASKYNLTADDLLDVYQDAMVALCENAKKGNLENLNSTVKTYFFSIGKYMIFARLKKKKQLFAMEDLETFPFEWEDEYEEMDEEIVILKNLFKNLGEQCQQILRLFYYEEKNLDEITVLMNYENKNVAKTQKYRCIKYLKQLFKDRNNG</sequence>
<evidence type="ECO:0000313" key="6">
    <source>
        <dbReference type="EMBL" id="MDN3724036.1"/>
    </source>
</evidence>
<comment type="caution">
    <text evidence="6">The sequence shown here is derived from an EMBL/GenBank/DDBJ whole genome shotgun (WGS) entry which is preliminary data.</text>
</comment>
<dbReference type="Gene3D" id="1.10.1740.10">
    <property type="match status" value="1"/>
</dbReference>
<evidence type="ECO:0000256" key="2">
    <source>
        <dbReference type="ARBA" id="ARBA00023015"/>
    </source>
</evidence>
<keyword evidence="3" id="KW-0731">Sigma factor</keyword>
<evidence type="ECO:0000256" key="4">
    <source>
        <dbReference type="ARBA" id="ARBA00023163"/>
    </source>
</evidence>
<dbReference type="NCBIfam" id="TIGR02937">
    <property type="entry name" value="sigma70-ECF"/>
    <property type="match status" value="1"/>
</dbReference>
<dbReference type="Proteomes" id="UP001244787">
    <property type="component" value="Unassembled WGS sequence"/>
</dbReference>
<dbReference type="Pfam" id="PF04542">
    <property type="entry name" value="Sigma70_r2"/>
    <property type="match status" value="1"/>
</dbReference>
<evidence type="ECO:0000259" key="5">
    <source>
        <dbReference type="Pfam" id="PF04542"/>
    </source>
</evidence>
<dbReference type="SUPFAM" id="SSF88659">
    <property type="entry name" value="Sigma3 and sigma4 domains of RNA polymerase sigma factors"/>
    <property type="match status" value="1"/>
</dbReference>
<accession>A0ABT8DFB7</accession>
<keyword evidence="2" id="KW-0805">Transcription regulation</keyword>
<dbReference type="InterPro" id="IPR013325">
    <property type="entry name" value="RNA_pol_sigma_r2"/>
</dbReference>
<dbReference type="EMBL" id="JAUGQQ010000003">
    <property type="protein sequence ID" value="MDN3724036.1"/>
    <property type="molecule type" value="Genomic_DNA"/>
</dbReference>
<protein>
    <submittedName>
        <fullName evidence="6">Sigma-70 family RNA polymerase sigma factor</fullName>
    </submittedName>
</protein>